<evidence type="ECO:0000313" key="2">
    <source>
        <dbReference type="Proteomes" id="UP000002045"/>
    </source>
</evidence>
<dbReference type="eggNOG" id="ENOG502ZAU9">
    <property type="taxonomic scope" value="Bacteria"/>
</dbReference>
<name>D3V054_XENBS</name>
<dbReference type="Proteomes" id="UP000002045">
    <property type="component" value="Chromosome"/>
</dbReference>
<dbReference type="STRING" id="406818.XBJ1_1477"/>
<dbReference type="KEGG" id="xbo:XBJ1_1477"/>
<evidence type="ECO:0000313" key="1">
    <source>
        <dbReference type="EMBL" id="CBJ80606.1"/>
    </source>
</evidence>
<proteinExistence type="predicted"/>
<reference evidence="1 2" key="1">
    <citation type="journal article" date="2011" name="PLoS ONE">
        <title>The entomopathogenic bacterial endosymbionts xenorhabdus and photorhabdus: convergent lifestyles from divergent genomes.</title>
        <authorList>
            <person name="Chaston J.M."/>
            <person name="Suen G."/>
            <person name="Tucker S.L."/>
            <person name="Andersen A.W."/>
            <person name="Bhasin A."/>
            <person name="Bode E."/>
            <person name="Bode H.B."/>
            <person name="Brachmann A.O."/>
            <person name="Cowles C.E."/>
            <person name="Cowles K.N."/>
            <person name="Darby C."/>
            <person name="de Leon L."/>
            <person name="Drace K."/>
            <person name="Du Z."/>
            <person name="Givaudan A."/>
            <person name="Herbert Tran E.E."/>
            <person name="Jewell K.A."/>
            <person name="Knack J.J."/>
            <person name="Krasomil-Osterfeld K.C."/>
            <person name="Kukor R."/>
            <person name="Lanois A."/>
            <person name="Latreille P."/>
            <person name="Leimgruber N.K."/>
            <person name="Lipke C.M."/>
            <person name="Liu R."/>
            <person name="Lu X."/>
            <person name="Martens E.C."/>
            <person name="Marri P.R."/>
            <person name="Medigue C."/>
            <person name="Menard M.L."/>
            <person name="Miller N.M."/>
            <person name="Morales-Soto N."/>
            <person name="Norton S."/>
            <person name="Ogier J.C."/>
            <person name="Orchard S.S."/>
            <person name="Park D."/>
            <person name="Park Y."/>
            <person name="Qurollo B.A."/>
            <person name="Sugar D.R."/>
            <person name="Richards G.R."/>
            <person name="Rouy Z."/>
            <person name="Slominski B."/>
            <person name="Slominski K."/>
            <person name="Snyder H."/>
            <person name="Tjaden B.C."/>
            <person name="van der Hoeven R."/>
            <person name="Welch R.D."/>
            <person name="Wheeler C."/>
            <person name="Xiang B."/>
            <person name="Barbazuk B."/>
            <person name="Gaudriault S."/>
            <person name="Goodner B."/>
            <person name="Slater S.C."/>
            <person name="Forst S."/>
            <person name="Goldman B.S."/>
            <person name="Goodrich-Blair H."/>
        </authorList>
    </citation>
    <scope>NUCLEOTIDE SEQUENCE [LARGE SCALE GENOMIC DNA]</scope>
    <source>
        <strain evidence="1 2">SS-2004</strain>
    </source>
</reference>
<dbReference type="RefSeq" id="WP_012987997.1">
    <property type="nucleotide sequence ID" value="NC_013892.1"/>
</dbReference>
<dbReference type="EMBL" id="FN667741">
    <property type="protein sequence ID" value="CBJ80606.1"/>
    <property type="molecule type" value="Genomic_DNA"/>
</dbReference>
<organism evidence="1 2">
    <name type="scientific">Xenorhabdus bovienii (strain SS-2004)</name>
    <name type="common">Xenorhabdus nematophila subsp. bovienii</name>
    <dbReference type="NCBI Taxonomy" id="406818"/>
    <lineage>
        <taxon>Bacteria</taxon>
        <taxon>Pseudomonadati</taxon>
        <taxon>Pseudomonadota</taxon>
        <taxon>Gammaproteobacteria</taxon>
        <taxon>Enterobacterales</taxon>
        <taxon>Morganellaceae</taxon>
        <taxon>Xenorhabdus</taxon>
    </lineage>
</organism>
<protein>
    <recommendedName>
        <fullName evidence="3">DUF2357 domain-containing protein</fullName>
    </recommendedName>
</protein>
<evidence type="ECO:0008006" key="3">
    <source>
        <dbReference type="Google" id="ProtNLM"/>
    </source>
</evidence>
<dbReference type="PATRIC" id="fig|406818.4.peg.1339"/>
<dbReference type="AlphaFoldDB" id="D3V054"/>
<gene>
    <name evidence="1" type="ordered locus">XBJ1_1477</name>
</gene>
<accession>D3V054</accession>
<sequence length="605" mass="68753">MWLDRLTGETISQLPSQIEAGRYQLAVSSLVFNSHTTDFSGVLVSDGGERCQLGDEVRTFVMPRQVKSNKSALLFRAVETIYPDMMPSSALISPLMPGAIIDQQSQLLPFEQNLLEVVKKGHLHQISQRPRLDVHYEDEVADIARARRLAKGALVHLASHSECWQRQTLNGVIPRKVLARFSHDDYDIYENRVYARLLDKAERHLRTRLSTLLSLQVTLEQALEFYQTEGTHHLLAYEVCQLWGMTFNEDKTNQALVHLNETVDTLHMLHKTLSGLQQTGLYTLVNRNAQVTGILHPTNILGHDPHYRHLTMLWELLDSTTVEKTTPQERFRHNQYLVEAYSRYAGLVLRHALYPYLQGESEGLWAGKTLQLAQKGLEWHLICRTEKGNSAGNTLLILVPWLTDLAEPINETKLTSERFVAWPSQDLALSPSGYVDNWIALSPSDMYCVERFGLLINRTLYRQVLKSFARPITKIPTKALAVAEKIAHIHVEHQSHCLTVQGEVADIDLEKLKRTLKEANAHEKASDVVQRCREILFLQSCPVCQHKTTIAFQPPGGFKTICGKCGTERYLRQKEEGLFLEQTGTKGVQTSNFMTLGKRSFSMQI</sequence>
<dbReference type="HOGENOM" id="CLU_451810_0_0_6"/>